<sequence>MSVSYLKRVSKLAAHGEGRCRWIRKLPEAGSTEKLEMPFGKRPIGRPLEERTSNRTFPQIIRRRPKSSAAASPPPLLRFRSSAATPPMLLLRNPALNRPQSKPSPKSSAPQKSIPSRLRICRKNHESKSPSITEAISEV</sequence>
<comment type="caution">
    <text evidence="2">The sequence shown here is derived from an EMBL/GenBank/DDBJ whole genome shotgun (WGS) entry which is preliminary data.</text>
</comment>
<feature type="compositionally biased region" description="Low complexity" evidence="1">
    <location>
        <begin position="99"/>
        <end position="116"/>
    </location>
</feature>
<feature type="compositionally biased region" description="Polar residues" evidence="1">
    <location>
        <begin position="129"/>
        <end position="139"/>
    </location>
</feature>
<dbReference type="EMBL" id="BKCP01002447">
    <property type="protein sequence ID" value="GER28270.1"/>
    <property type="molecule type" value="Genomic_DNA"/>
</dbReference>
<proteinExistence type="predicted"/>
<keyword evidence="3" id="KW-1185">Reference proteome</keyword>
<dbReference type="AlphaFoldDB" id="A0A5A7P678"/>
<dbReference type="Proteomes" id="UP000325081">
    <property type="component" value="Unassembled WGS sequence"/>
</dbReference>
<accession>A0A5A7P678</accession>
<evidence type="ECO:0000313" key="2">
    <source>
        <dbReference type="EMBL" id="GER28270.1"/>
    </source>
</evidence>
<name>A0A5A7P678_STRAF</name>
<dbReference type="GO" id="GO:0016787">
    <property type="term" value="F:hydrolase activity"/>
    <property type="evidence" value="ECO:0007669"/>
    <property type="project" value="UniProtKB-KW"/>
</dbReference>
<organism evidence="2 3">
    <name type="scientific">Striga asiatica</name>
    <name type="common">Asiatic witchweed</name>
    <name type="synonym">Buchnera asiatica</name>
    <dbReference type="NCBI Taxonomy" id="4170"/>
    <lineage>
        <taxon>Eukaryota</taxon>
        <taxon>Viridiplantae</taxon>
        <taxon>Streptophyta</taxon>
        <taxon>Embryophyta</taxon>
        <taxon>Tracheophyta</taxon>
        <taxon>Spermatophyta</taxon>
        <taxon>Magnoliopsida</taxon>
        <taxon>eudicotyledons</taxon>
        <taxon>Gunneridae</taxon>
        <taxon>Pentapetalae</taxon>
        <taxon>asterids</taxon>
        <taxon>lamiids</taxon>
        <taxon>Lamiales</taxon>
        <taxon>Orobanchaceae</taxon>
        <taxon>Buchnereae</taxon>
        <taxon>Striga</taxon>
    </lineage>
</organism>
<feature type="region of interest" description="Disordered" evidence="1">
    <location>
        <begin position="33"/>
        <end position="139"/>
    </location>
</feature>
<evidence type="ECO:0000256" key="1">
    <source>
        <dbReference type="SAM" id="MobiDB-lite"/>
    </source>
</evidence>
<protein>
    <submittedName>
        <fullName evidence="2">P-loop containing nucleoside triphosphatehydrolases superfamily protein</fullName>
    </submittedName>
</protein>
<gene>
    <name evidence="2" type="ORF">STAS_04048</name>
</gene>
<reference evidence="3" key="1">
    <citation type="journal article" date="2019" name="Curr. Biol.">
        <title>Genome Sequence of Striga asiatica Provides Insight into the Evolution of Plant Parasitism.</title>
        <authorList>
            <person name="Yoshida S."/>
            <person name="Kim S."/>
            <person name="Wafula E.K."/>
            <person name="Tanskanen J."/>
            <person name="Kim Y.M."/>
            <person name="Honaas L."/>
            <person name="Yang Z."/>
            <person name="Spallek T."/>
            <person name="Conn C.E."/>
            <person name="Ichihashi Y."/>
            <person name="Cheong K."/>
            <person name="Cui S."/>
            <person name="Der J.P."/>
            <person name="Gundlach H."/>
            <person name="Jiao Y."/>
            <person name="Hori C."/>
            <person name="Ishida J.K."/>
            <person name="Kasahara H."/>
            <person name="Kiba T."/>
            <person name="Kim M.S."/>
            <person name="Koo N."/>
            <person name="Laohavisit A."/>
            <person name="Lee Y.H."/>
            <person name="Lumba S."/>
            <person name="McCourt P."/>
            <person name="Mortimer J.C."/>
            <person name="Mutuku J.M."/>
            <person name="Nomura T."/>
            <person name="Sasaki-Sekimoto Y."/>
            <person name="Seto Y."/>
            <person name="Wang Y."/>
            <person name="Wakatake T."/>
            <person name="Sakakibara H."/>
            <person name="Demura T."/>
            <person name="Yamaguchi S."/>
            <person name="Yoneyama K."/>
            <person name="Manabe R.I."/>
            <person name="Nelson D.C."/>
            <person name="Schulman A.H."/>
            <person name="Timko M.P."/>
            <person name="dePamphilis C.W."/>
            <person name="Choi D."/>
            <person name="Shirasu K."/>
        </authorList>
    </citation>
    <scope>NUCLEOTIDE SEQUENCE [LARGE SCALE GENOMIC DNA]</scope>
    <source>
        <strain evidence="3">cv. UVA1</strain>
    </source>
</reference>
<keyword evidence="2" id="KW-0378">Hydrolase</keyword>
<evidence type="ECO:0000313" key="3">
    <source>
        <dbReference type="Proteomes" id="UP000325081"/>
    </source>
</evidence>